<keyword evidence="6 8" id="KW-0342">GTP-binding</keyword>
<dbReference type="NCBIfam" id="TIGR00484">
    <property type="entry name" value="EF-G"/>
    <property type="match status" value="1"/>
</dbReference>
<dbReference type="AlphaFoldDB" id="A0A3E0DY66"/>
<feature type="binding site" evidence="8">
    <location>
        <begin position="84"/>
        <end position="88"/>
    </location>
    <ligand>
        <name>GTP</name>
        <dbReference type="ChEBI" id="CHEBI:37565"/>
    </ligand>
</feature>
<dbReference type="Pfam" id="PF03144">
    <property type="entry name" value="GTP_EFTU_D2"/>
    <property type="match status" value="1"/>
</dbReference>
<dbReference type="PROSITE" id="PS51722">
    <property type="entry name" value="G_TR_2"/>
    <property type="match status" value="1"/>
</dbReference>
<dbReference type="OrthoDB" id="9801591at2"/>
<evidence type="ECO:0000256" key="5">
    <source>
        <dbReference type="ARBA" id="ARBA00022917"/>
    </source>
</evidence>
<dbReference type="SUPFAM" id="SSF54980">
    <property type="entry name" value="EF-G C-terminal domain-like"/>
    <property type="match status" value="2"/>
</dbReference>
<dbReference type="InterPro" id="IPR000640">
    <property type="entry name" value="EFG_V-like"/>
</dbReference>
<keyword evidence="8" id="KW-0963">Cytoplasm</keyword>
<dbReference type="Gene3D" id="3.30.70.240">
    <property type="match status" value="1"/>
</dbReference>
<dbReference type="Pfam" id="PF00679">
    <property type="entry name" value="EFG_C"/>
    <property type="match status" value="1"/>
</dbReference>
<dbReference type="PROSITE" id="PS00301">
    <property type="entry name" value="G_TR_1"/>
    <property type="match status" value="1"/>
</dbReference>
<dbReference type="InterPro" id="IPR041095">
    <property type="entry name" value="EFG_II"/>
</dbReference>
<organism evidence="10 11">
    <name type="scientific">Algoriphagus antarcticus</name>
    <dbReference type="NCBI Taxonomy" id="238540"/>
    <lineage>
        <taxon>Bacteria</taxon>
        <taxon>Pseudomonadati</taxon>
        <taxon>Bacteroidota</taxon>
        <taxon>Cytophagia</taxon>
        <taxon>Cytophagales</taxon>
        <taxon>Cyclobacteriaceae</taxon>
        <taxon>Algoriphagus</taxon>
    </lineage>
</organism>
<keyword evidence="11" id="KW-1185">Reference proteome</keyword>
<dbReference type="InterPro" id="IPR004161">
    <property type="entry name" value="EFTu-like_2"/>
</dbReference>
<dbReference type="SUPFAM" id="SSF52540">
    <property type="entry name" value="P-loop containing nucleoside triphosphate hydrolases"/>
    <property type="match status" value="1"/>
</dbReference>
<dbReference type="RefSeq" id="WP_086539693.1">
    <property type="nucleotide sequence ID" value="NZ_MSSW01000002.1"/>
</dbReference>
<feature type="binding site" evidence="8">
    <location>
        <begin position="16"/>
        <end position="23"/>
    </location>
    <ligand>
        <name>GTP</name>
        <dbReference type="ChEBI" id="CHEBI:37565"/>
    </ligand>
</feature>
<dbReference type="Pfam" id="PF00009">
    <property type="entry name" value="GTP_EFTU"/>
    <property type="match status" value="1"/>
</dbReference>
<dbReference type="SMART" id="SM00838">
    <property type="entry name" value="EFG_C"/>
    <property type="match status" value="1"/>
</dbReference>
<dbReference type="NCBIfam" id="TIGR00231">
    <property type="entry name" value="small_GTP"/>
    <property type="match status" value="1"/>
</dbReference>
<dbReference type="GO" id="GO:0032790">
    <property type="term" value="P:ribosome disassembly"/>
    <property type="evidence" value="ECO:0007669"/>
    <property type="project" value="TreeGrafter"/>
</dbReference>
<evidence type="ECO:0000256" key="8">
    <source>
        <dbReference type="HAMAP-Rule" id="MF_00054"/>
    </source>
</evidence>
<dbReference type="PANTHER" id="PTHR43261:SF1">
    <property type="entry name" value="RIBOSOME-RELEASING FACTOR 2, MITOCHONDRIAL"/>
    <property type="match status" value="1"/>
</dbReference>
<name>A0A3E0DY66_9BACT</name>
<comment type="function">
    <text evidence="7 8">Catalyzes the GTP-dependent ribosomal translocation step during translation elongation. During this step, the ribosome changes from the pre-translocational (PRE) to the post-translocational (POST) state as the newly formed A-site-bound peptidyl-tRNA and P-site-bound deacylated tRNA move to the P and E sites, respectively. Catalyzes the coordinated movement of the two tRNA molecules, the mRNA and conformational changes in the ribosome.</text>
</comment>
<dbReference type="SMART" id="SM00889">
    <property type="entry name" value="EFG_IV"/>
    <property type="match status" value="1"/>
</dbReference>
<dbReference type="CDD" id="cd01434">
    <property type="entry name" value="EFG_mtEFG1_IV"/>
    <property type="match status" value="1"/>
</dbReference>
<dbReference type="Pfam" id="PF14492">
    <property type="entry name" value="EFG_III"/>
    <property type="match status" value="1"/>
</dbReference>
<dbReference type="InterPro" id="IPR031157">
    <property type="entry name" value="G_TR_CS"/>
</dbReference>
<keyword evidence="5 8" id="KW-0648">Protein biosynthesis</keyword>
<dbReference type="CDD" id="cd03713">
    <property type="entry name" value="EFG_mtEFG_C"/>
    <property type="match status" value="1"/>
</dbReference>
<dbReference type="InterPro" id="IPR009022">
    <property type="entry name" value="EFG_III"/>
</dbReference>
<dbReference type="InterPro" id="IPR004540">
    <property type="entry name" value="Transl_elong_EFG/EF2"/>
</dbReference>
<proteinExistence type="inferred from homology"/>
<comment type="similarity">
    <text evidence="1 8">Belongs to the TRAFAC class translation factor GTPase superfamily. Classic translation factor GTPase family. EF-G/EF-2 subfamily.</text>
</comment>
<evidence type="ECO:0000256" key="7">
    <source>
        <dbReference type="ARBA" id="ARBA00024731"/>
    </source>
</evidence>
<dbReference type="InterPro" id="IPR047872">
    <property type="entry name" value="EFG_IV"/>
</dbReference>
<dbReference type="FunFam" id="3.40.50.300:FF:000029">
    <property type="entry name" value="Elongation factor G"/>
    <property type="match status" value="1"/>
</dbReference>
<dbReference type="CDD" id="cd04088">
    <property type="entry name" value="EFG_mtEFG_II"/>
    <property type="match status" value="1"/>
</dbReference>
<dbReference type="FunFam" id="2.40.30.10:FF:000006">
    <property type="entry name" value="Elongation factor G"/>
    <property type="match status" value="1"/>
</dbReference>
<protein>
    <recommendedName>
        <fullName evidence="2 8">Elongation factor G</fullName>
        <shortName evidence="8">EF-G</shortName>
    </recommendedName>
</protein>
<reference evidence="10 11" key="1">
    <citation type="submission" date="2018-08" db="EMBL/GenBank/DDBJ databases">
        <title>Genomic Encyclopedia of Archaeal and Bacterial Type Strains, Phase II (KMG-II): from individual species to whole genera.</title>
        <authorList>
            <person name="Goeker M."/>
        </authorList>
    </citation>
    <scope>NUCLEOTIDE SEQUENCE [LARGE SCALE GENOMIC DNA]</scope>
    <source>
        <strain evidence="10 11">DSM 15986</strain>
    </source>
</reference>
<dbReference type="InterPro" id="IPR009000">
    <property type="entry name" value="Transl_B-barrel_sf"/>
</dbReference>
<evidence type="ECO:0000256" key="6">
    <source>
        <dbReference type="ARBA" id="ARBA00023134"/>
    </source>
</evidence>
<dbReference type="PRINTS" id="PR00315">
    <property type="entry name" value="ELONGATNFCT"/>
</dbReference>
<dbReference type="InterPro" id="IPR000795">
    <property type="entry name" value="T_Tr_GTP-bd_dom"/>
</dbReference>
<dbReference type="InterPro" id="IPR005517">
    <property type="entry name" value="Transl_elong_EFG/EF2_IV"/>
</dbReference>
<comment type="caution">
    <text evidence="10">The sequence shown here is derived from an EMBL/GenBank/DDBJ whole genome shotgun (WGS) entry which is preliminary data.</text>
</comment>
<dbReference type="GO" id="GO:0003746">
    <property type="term" value="F:translation elongation factor activity"/>
    <property type="evidence" value="ECO:0007669"/>
    <property type="project" value="UniProtKB-UniRule"/>
</dbReference>
<evidence type="ECO:0000256" key="1">
    <source>
        <dbReference type="ARBA" id="ARBA00005870"/>
    </source>
</evidence>
<accession>A0A3E0DY66</accession>
<feature type="domain" description="Tr-type G" evidence="9">
    <location>
        <begin position="7"/>
        <end position="287"/>
    </location>
</feature>
<dbReference type="FunFam" id="3.30.70.240:FF:000001">
    <property type="entry name" value="Elongation factor G"/>
    <property type="match status" value="1"/>
</dbReference>
<evidence type="ECO:0000313" key="10">
    <source>
        <dbReference type="EMBL" id="REG90895.1"/>
    </source>
</evidence>
<dbReference type="InterPro" id="IPR020568">
    <property type="entry name" value="Ribosomal_Su5_D2-typ_SF"/>
</dbReference>
<dbReference type="EMBL" id="QUNF01000005">
    <property type="protein sequence ID" value="REG90895.1"/>
    <property type="molecule type" value="Genomic_DNA"/>
</dbReference>
<dbReference type="SUPFAM" id="SSF54211">
    <property type="entry name" value="Ribosomal protein S5 domain 2-like"/>
    <property type="match status" value="1"/>
</dbReference>
<evidence type="ECO:0000256" key="4">
    <source>
        <dbReference type="ARBA" id="ARBA00022768"/>
    </source>
</evidence>
<keyword evidence="3 8" id="KW-0547">Nucleotide-binding</keyword>
<dbReference type="HAMAP" id="MF_00054_B">
    <property type="entry name" value="EF_G_EF_2_B"/>
    <property type="match status" value="1"/>
</dbReference>
<evidence type="ECO:0000313" key="11">
    <source>
        <dbReference type="Proteomes" id="UP000256405"/>
    </source>
</evidence>
<comment type="subcellular location">
    <subcellularLocation>
        <location evidence="8">Cytoplasm</location>
    </subcellularLocation>
</comment>
<dbReference type="InterPro" id="IPR035647">
    <property type="entry name" value="EFG_III/V"/>
</dbReference>
<evidence type="ECO:0000259" key="9">
    <source>
        <dbReference type="PROSITE" id="PS51722"/>
    </source>
</evidence>
<dbReference type="GO" id="GO:0005737">
    <property type="term" value="C:cytoplasm"/>
    <property type="evidence" value="ECO:0007669"/>
    <property type="project" value="UniProtKB-SubCell"/>
</dbReference>
<dbReference type="Gene3D" id="2.40.30.10">
    <property type="entry name" value="Translation factors"/>
    <property type="match status" value="1"/>
</dbReference>
<feature type="binding site" evidence="8">
    <location>
        <begin position="138"/>
        <end position="141"/>
    </location>
    <ligand>
        <name>GTP</name>
        <dbReference type="ChEBI" id="CHEBI:37565"/>
    </ligand>
</feature>
<dbReference type="GO" id="GO:0003924">
    <property type="term" value="F:GTPase activity"/>
    <property type="evidence" value="ECO:0007669"/>
    <property type="project" value="InterPro"/>
</dbReference>
<dbReference type="Pfam" id="PF03764">
    <property type="entry name" value="EFG_IV"/>
    <property type="match status" value="1"/>
</dbReference>
<evidence type="ECO:0000256" key="3">
    <source>
        <dbReference type="ARBA" id="ARBA00022741"/>
    </source>
</evidence>
<dbReference type="Proteomes" id="UP000256405">
    <property type="component" value="Unassembled WGS sequence"/>
</dbReference>
<dbReference type="GO" id="GO:0005525">
    <property type="term" value="F:GTP binding"/>
    <property type="evidence" value="ECO:0007669"/>
    <property type="project" value="UniProtKB-UniRule"/>
</dbReference>
<keyword evidence="4 8" id="KW-0251">Elongation factor</keyword>
<evidence type="ECO:0000256" key="2">
    <source>
        <dbReference type="ARBA" id="ARBA00017872"/>
    </source>
</evidence>
<dbReference type="Gene3D" id="3.40.50.300">
    <property type="entry name" value="P-loop containing nucleotide triphosphate hydrolases"/>
    <property type="match status" value="1"/>
</dbReference>
<dbReference type="CDD" id="cd01886">
    <property type="entry name" value="EF-G"/>
    <property type="match status" value="1"/>
</dbReference>
<dbReference type="Gene3D" id="3.30.70.870">
    <property type="entry name" value="Elongation Factor G (Translational Gtpase), domain 3"/>
    <property type="match status" value="1"/>
</dbReference>
<dbReference type="InterPro" id="IPR027417">
    <property type="entry name" value="P-loop_NTPase"/>
</dbReference>
<dbReference type="NCBIfam" id="NF009381">
    <property type="entry name" value="PRK12740.1-5"/>
    <property type="match status" value="1"/>
</dbReference>
<sequence>MAKRDLTLTRNIGIAAHIDAGKTTTTERILFYSGVSHKIGEVHDGAATMDWMAQEQERGITITSAATTVFWNYREKKYQINIIDTPGHVDFTVEVNRSLRVLDGLVFLFSAVDGVEPQSETNWRLADNYKVARIGFVNKMDRAGANFLEVCKQVKEMLGSYAVPLQLPIGAEDTFKGVVDLINNRAIVWNEDDFGMTFEEVPIPEDMLEEVAEWREHLLEAVADYDESLMEKFFDDSESITAAEILAALRKATIDMKIVPMVCGSSFKNKGVQTMLDLVMELLPSPMDKDDIFAHDIDDEEVEVRISPDETEPFTGLAFKIATDPFVGRLCFVRAYSGILNSGSYIFNSRSGNKERISRVFQMHANKQNQIDALRAGDIGAVVGFKDIKTGDTLCDESRKVVLESMVFPEPVIGYAIEPKTQADVDKLGMAIAKLVEEDPTLVVNTDHETGQTILRGMGELHLDIIIDRMKREFKVEINQGAPQVAYKEALFGSIDHKEVYKKQTGGKGKFADISFELGPKDPDPETGEIKPGLDFVNGIVGGVIPKEFIPSIQKGFAESMKNGPLAGYPIESMKVRLYHGSFHDVDSDALSFELAARLGFKDAAKRCKPMLLEPIMSVDVVAPDEYTGPITGDLNRRRGVMRGMDTKGTSSVVRAAVPLSELFGYITDLRTITSGRATASLTFSHYEPVPNNIAEGVIATVKGQKV</sequence>
<dbReference type="CDD" id="cd16262">
    <property type="entry name" value="EFG_III"/>
    <property type="match status" value="1"/>
</dbReference>
<dbReference type="InterPro" id="IPR035649">
    <property type="entry name" value="EFG_V"/>
</dbReference>
<dbReference type="InterPro" id="IPR005225">
    <property type="entry name" value="Small_GTP-bd"/>
</dbReference>
<dbReference type="PANTHER" id="PTHR43261">
    <property type="entry name" value="TRANSLATION ELONGATION FACTOR G-RELATED"/>
    <property type="match status" value="1"/>
</dbReference>
<gene>
    <name evidence="8" type="primary">fusA</name>
    <name evidence="10" type="ORF">C8N25_1053</name>
</gene>
<dbReference type="InterPro" id="IPR014721">
    <property type="entry name" value="Ribsml_uS5_D2-typ_fold_subgr"/>
</dbReference>
<dbReference type="SUPFAM" id="SSF50447">
    <property type="entry name" value="Translation proteins"/>
    <property type="match status" value="1"/>
</dbReference>
<dbReference type="FunFam" id="3.30.70.870:FF:000001">
    <property type="entry name" value="Elongation factor G"/>
    <property type="match status" value="1"/>
</dbReference>
<dbReference type="Gene3D" id="3.30.230.10">
    <property type="match status" value="1"/>
</dbReference>